<evidence type="ECO:0000313" key="8">
    <source>
        <dbReference type="EMBL" id="AXE21643.1"/>
    </source>
</evidence>
<name>A0A344TSM2_9BACT</name>
<evidence type="ECO:0000256" key="2">
    <source>
        <dbReference type="ARBA" id="ARBA00005893"/>
    </source>
</evidence>
<comment type="similarity">
    <text evidence="2">Belongs to the KdsC family.</text>
</comment>
<keyword evidence="6 7" id="KW-0460">Magnesium</keyword>
<dbReference type="Proteomes" id="UP000251993">
    <property type="component" value="Chromosome"/>
</dbReference>
<dbReference type="InterPro" id="IPR010023">
    <property type="entry name" value="KdsC_fam"/>
</dbReference>
<dbReference type="OrthoDB" id="9805604at2"/>
<evidence type="ECO:0000256" key="3">
    <source>
        <dbReference type="ARBA" id="ARBA00011881"/>
    </source>
</evidence>
<dbReference type="FunFam" id="3.40.50.1000:FF:000029">
    <property type="entry name" value="3-deoxy-D-manno-octulosonate 8-phosphate phosphatase KdsC"/>
    <property type="match status" value="1"/>
</dbReference>
<dbReference type="InterPro" id="IPR006549">
    <property type="entry name" value="HAD-SF_hydro_IIIA"/>
</dbReference>
<evidence type="ECO:0000256" key="7">
    <source>
        <dbReference type="PIRSR" id="PIRSR006118-2"/>
    </source>
</evidence>
<dbReference type="PANTHER" id="PTHR21485">
    <property type="entry name" value="HAD SUPERFAMILY MEMBERS CMAS AND KDSC"/>
    <property type="match status" value="1"/>
</dbReference>
<feature type="binding site" evidence="7">
    <location>
        <position position="105"/>
    </location>
    <ligand>
        <name>Mg(2+)</name>
        <dbReference type="ChEBI" id="CHEBI:18420"/>
    </ligand>
</feature>
<dbReference type="GO" id="GO:0046872">
    <property type="term" value="F:metal ion binding"/>
    <property type="evidence" value="ECO:0007669"/>
    <property type="project" value="UniProtKB-KW"/>
</dbReference>
<sequence>MNNIKLFLTDVDGVLTDGSMYYTESGDEFKRFHTYDGMAFELLRKAGIKTGIITSENTQIVARRAAKMKADYLYQGKRDGGKLAAAEQICTEMGITLAQVAYIGDDINCLELLKAVGLPACPANARAAIKKIPHIILLETHGGDGAVREFAEWILGQ</sequence>
<gene>
    <name evidence="8" type="ORF">DR864_20400</name>
</gene>
<organism evidence="8 9">
    <name type="scientific">Runella rosea</name>
    <dbReference type="NCBI Taxonomy" id="2259595"/>
    <lineage>
        <taxon>Bacteria</taxon>
        <taxon>Pseudomonadati</taxon>
        <taxon>Bacteroidota</taxon>
        <taxon>Cytophagia</taxon>
        <taxon>Cytophagales</taxon>
        <taxon>Spirosomataceae</taxon>
        <taxon>Runella</taxon>
    </lineage>
</organism>
<comment type="subunit">
    <text evidence="3">Homotetramer.</text>
</comment>
<keyword evidence="9" id="KW-1185">Reference proteome</keyword>
<dbReference type="NCBIfam" id="TIGR01670">
    <property type="entry name" value="KdsC-phosphatas"/>
    <property type="match status" value="1"/>
</dbReference>
<keyword evidence="5" id="KW-0378">Hydrolase</keyword>
<dbReference type="InterPro" id="IPR050793">
    <property type="entry name" value="CMP-NeuNAc_synthase"/>
</dbReference>
<dbReference type="CDD" id="cd01630">
    <property type="entry name" value="HAD_KDO-like"/>
    <property type="match status" value="1"/>
</dbReference>
<evidence type="ECO:0000256" key="6">
    <source>
        <dbReference type="ARBA" id="ARBA00022842"/>
    </source>
</evidence>
<dbReference type="SUPFAM" id="SSF56784">
    <property type="entry name" value="HAD-like"/>
    <property type="match status" value="1"/>
</dbReference>
<dbReference type="EMBL" id="CP030850">
    <property type="protein sequence ID" value="AXE21643.1"/>
    <property type="molecule type" value="Genomic_DNA"/>
</dbReference>
<keyword evidence="4 7" id="KW-0479">Metal-binding</keyword>
<proteinExistence type="inferred from homology"/>
<dbReference type="NCBIfam" id="TIGR01662">
    <property type="entry name" value="HAD-SF-IIIA"/>
    <property type="match status" value="1"/>
</dbReference>
<evidence type="ECO:0000256" key="5">
    <source>
        <dbReference type="ARBA" id="ARBA00022801"/>
    </source>
</evidence>
<evidence type="ECO:0000313" key="9">
    <source>
        <dbReference type="Proteomes" id="UP000251993"/>
    </source>
</evidence>
<comment type="cofactor">
    <cofactor evidence="1 7">
        <name>Mg(2+)</name>
        <dbReference type="ChEBI" id="CHEBI:18420"/>
    </cofactor>
</comment>
<dbReference type="Pfam" id="PF08282">
    <property type="entry name" value="Hydrolase_3"/>
    <property type="match status" value="1"/>
</dbReference>
<evidence type="ECO:0000256" key="1">
    <source>
        <dbReference type="ARBA" id="ARBA00001946"/>
    </source>
</evidence>
<protein>
    <submittedName>
        <fullName evidence="8">3-deoxy-D-manno-octulosonate 8-phosphate phosphatase</fullName>
    </submittedName>
</protein>
<reference evidence="8 9" key="1">
    <citation type="submission" date="2018-07" db="EMBL/GenBank/DDBJ databases">
        <title>Genome sequencing of Runella.</title>
        <authorList>
            <person name="Baek M.-G."/>
            <person name="Yi H."/>
        </authorList>
    </citation>
    <scope>NUCLEOTIDE SEQUENCE [LARGE SCALE GENOMIC DNA]</scope>
    <source>
        <strain evidence="8 9">HYN0085</strain>
    </source>
</reference>
<dbReference type="Gene3D" id="3.40.50.1000">
    <property type="entry name" value="HAD superfamily/HAD-like"/>
    <property type="match status" value="1"/>
</dbReference>
<dbReference type="PIRSF" id="PIRSF006118">
    <property type="entry name" value="KDO8-P_Ptase"/>
    <property type="match status" value="1"/>
</dbReference>
<dbReference type="AlphaFoldDB" id="A0A344TSM2"/>
<feature type="binding site" evidence="7">
    <location>
        <position position="12"/>
    </location>
    <ligand>
        <name>substrate</name>
    </ligand>
</feature>
<feature type="binding site" evidence="7">
    <location>
        <position position="10"/>
    </location>
    <ligand>
        <name>Mg(2+)</name>
        <dbReference type="ChEBI" id="CHEBI:18420"/>
    </ligand>
</feature>
<dbReference type="PANTHER" id="PTHR21485:SF3">
    <property type="entry name" value="N-ACYLNEURAMINATE CYTIDYLYLTRANSFERASE"/>
    <property type="match status" value="1"/>
</dbReference>
<dbReference type="InterPro" id="IPR036412">
    <property type="entry name" value="HAD-like_sf"/>
</dbReference>
<dbReference type="InterPro" id="IPR023214">
    <property type="entry name" value="HAD_sf"/>
</dbReference>
<dbReference type="RefSeq" id="WP_114070384.1">
    <property type="nucleotide sequence ID" value="NZ_CP030850.1"/>
</dbReference>
<evidence type="ECO:0000256" key="4">
    <source>
        <dbReference type="ARBA" id="ARBA00022723"/>
    </source>
</evidence>
<dbReference type="GO" id="GO:0016788">
    <property type="term" value="F:hydrolase activity, acting on ester bonds"/>
    <property type="evidence" value="ECO:0007669"/>
    <property type="project" value="InterPro"/>
</dbReference>
<dbReference type="GO" id="GO:0008781">
    <property type="term" value="F:N-acylneuraminate cytidylyltransferase activity"/>
    <property type="evidence" value="ECO:0007669"/>
    <property type="project" value="TreeGrafter"/>
</dbReference>
<dbReference type="KEGG" id="run:DR864_20400"/>
<accession>A0A344TSM2</accession>